<evidence type="ECO:0000256" key="4">
    <source>
        <dbReference type="ARBA" id="ARBA00014878"/>
    </source>
</evidence>
<evidence type="ECO:0000256" key="2">
    <source>
        <dbReference type="ARBA" id="ARBA00004496"/>
    </source>
</evidence>
<evidence type="ECO:0000256" key="8">
    <source>
        <dbReference type="SAM" id="Coils"/>
    </source>
</evidence>
<evidence type="ECO:0000256" key="3">
    <source>
        <dbReference type="ARBA" id="ARBA00007084"/>
    </source>
</evidence>
<evidence type="ECO:0000256" key="7">
    <source>
        <dbReference type="ARBA" id="ARBA00023242"/>
    </source>
</evidence>
<evidence type="ECO:0000259" key="10">
    <source>
        <dbReference type="Pfam" id="PF01399"/>
    </source>
</evidence>
<comment type="subcellular location">
    <subcellularLocation>
        <location evidence="2">Cytoplasm</location>
    </subcellularLocation>
    <subcellularLocation>
        <location evidence="1">Nucleus</location>
    </subcellularLocation>
</comment>
<protein>
    <recommendedName>
        <fullName evidence="4">COP9 signalosome complex subunit 3</fullName>
    </recommendedName>
</protein>
<evidence type="ECO:0000256" key="9">
    <source>
        <dbReference type="SAM" id="MobiDB-lite"/>
    </source>
</evidence>
<dbReference type="Pfam" id="PF01399">
    <property type="entry name" value="PCI"/>
    <property type="match status" value="1"/>
</dbReference>
<dbReference type="InterPro" id="IPR055089">
    <property type="entry name" value="COP9_N"/>
</dbReference>
<feature type="compositionally biased region" description="Gly residues" evidence="9">
    <location>
        <begin position="301"/>
        <end position="310"/>
    </location>
</feature>
<dbReference type="PANTHER" id="PTHR10758">
    <property type="entry name" value="26S PROTEASOME NON-ATPASE REGULATORY SUBUNIT 3/COP9 SIGNALOSOME COMPLEX SUBUNIT 3"/>
    <property type="match status" value="1"/>
</dbReference>
<feature type="region of interest" description="Disordered" evidence="9">
    <location>
        <begin position="276"/>
        <end position="328"/>
    </location>
</feature>
<dbReference type="GO" id="GO:0006511">
    <property type="term" value="P:ubiquitin-dependent protein catabolic process"/>
    <property type="evidence" value="ECO:0007669"/>
    <property type="project" value="TreeGrafter"/>
</dbReference>
<organism evidence="12">
    <name type="scientific">Chromera velia CCMP2878</name>
    <dbReference type="NCBI Taxonomy" id="1169474"/>
    <lineage>
        <taxon>Eukaryota</taxon>
        <taxon>Sar</taxon>
        <taxon>Alveolata</taxon>
        <taxon>Colpodellida</taxon>
        <taxon>Chromeraceae</taxon>
        <taxon>Chromera</taxon>
    </lineage>
</organism>
<feature type="domain" description="PCI" evidence="10">
    <location>
        <begin position="347"/>
        <end position="436"/>
    </location>
</feature>
<evidence type="ECO:0000256" key="5">
    <source>
        <dbReference type="ARBA" id="ARBA00022490"/>
    </source>
</evidence>
<accession>A0A0G4G0K9</accession>
<dbReference type="GO" id="GO:0005737">
    <property type="term" value="C:cytoplasm"/>
    <property type="evidence" value="ECO:0007669"/>
    <property type="project" value="UniProtKB-SubCell"/>
</dbReference>
<dbReference type="VEuPathDB" id="CryptoDB:Cvel_19655"/>
<dbReference type="AlphaFoldDB" id="A0A0G4G0K9"/>
<evidence type="ECO:0000259" key="11">
    <source>
        <dbReference type="Pfam" id="PF22788"/>
    </source>
</evidence>
<dbReference type="InterPro" id="IPR050756">
    <property type="entry name" value="CSN3"/>
</dbReference>
<keyword evidence="5" id="KW-0963">Cytoplasm</keyword>
<keyword evidence="7" id="KW-0539">Nucleus</keyword>
<feature type="compositionally biased region" description="Low complexity" evidence="9">
    <location>
        <begin position="311"/>
        <end position="321"/>
    </location>
</feature>
<dbReference type="EMBL" id="CDMZ01000788">
    <property type="protein sequence ID" value="CEM21504.1"/>
    <property type="molecule type" value="Genomic_DNA"/>
</dbReference>
<name>A0A0G4G0K9_9ALVE</name>
<sequence length="527" mass="55918">MENFLAQAQNCKPGELKQLIRTHHDRVREWARHGSLANVIPSISAEHNSALLSYLLYNGANENQERLGCAAHLDVNIANIQHLFRNFKAADVVNCWEFYELAAQFATFTCVFGNSQLAILPLKLAIEKMNRQVPHVLTPLHESYLKVCLRANHYSVALPVIDTPILEVMKGVTSLQTVAYFFYAGTIYCGLKKWDKAKRMFNLCLSIPAVTPSQVQIDAWKKLVLVELLTRGVLPSAPPHAAHCISRSCRSNNLPYPYADIAKAFSAETFQNTSNSSGGGGAAFSSPQDDGGNPENSISIGGDGDGGGTGSAAAASGASGSASGGGASGSSSLSLEVLLSESRVMRVLQDDGNLGLAKNLAKTVRSRRVHMLTSTYLSLSLTSIGRKARAGADPSDSAMADAENLDDAAAGLILEMVQKGELSARMDRANGTVHFGDVDAKWGGEIEAAQTAKELEDVTRRVRALADRIRDMDNEMVGSEAFQKQLEGFGGPAGGLRMGGLRGGPGGLGAGALGMGMFMDGPGGMMG</sequence>
<evidence type="ECO:0000256" key="1">
    <source>
        <dbReference type="ARBA" id="ARBA00004123"/>
    </source>
</evidence>
<dbReference type="GO" id="GO:0008180">
    <property type="term" value="C:COP9 signalosome"/>
    <property type="evidence" value="ECO:0007669"/>
    <property type="project" value="UniProtKB-KW"/>
</dbReference>
<dbReference type="Pfam" id="PF22788">
    <property type="entry name" value="COP9_hel_rpt"/>
    <property type="match status" value="1"/>
</dbReference>
<evidence type="ECO:0000313" key="12">
    <source>
        <dbReference type="EMBL" id="CEM21504.1"/>
    </source>
</evidence>
<keyword evidence="6" id="KW-0736">Signalosome</keyword>
<feature type="coiled-coil region" evidence="8">
    <location>
        <begin position="448"/>
        <end position="475"/>
    </location>
</feature>
<dbReference type="InterPro" id="IPR000717">
    <property type="entry name" value="PCI_dom"/>
</dbReference>
<evidence type="ECO:0000256" key="6">
    <source>
        <dbReference type="ARBA" id="ARBA00022790"/>
    </source>
</evidence>
<proteinExistence type="inferred from homology"/>
<feature type="domain" description="COP9 signalosome complex subunit 3 N-terminal helical repeats" evidence="11">
    <location>
        <begin position="15"/>
        <end position="243"/>
    </location>
</feature>
<comment type="similarity">
    <text evidence="3">Belongs to the CSN3 family.</text>
</comment>
<gene>
    <name evidence="12" type="ORF">Cvel_19655</name>
</gene>
<dbReference type="PANTHER" id="PTHR10758:SF1">
    <property type="entry name" value="COP9 SIGNALOSOME COMPLEX SUBUNIT 3"/>
    <property type="match status" value="1"/>
</dbReference>
<reference evidence="12" key="1">
    <citation type="submission" date="2014-11" db="EMBL/GenBank/DDBJ databases">
        <authorList>
            <person name="Otto D Thomas"/>
            <person name="Naeem Raeece"/>
        </authorList>
    </citation>
    <scope>NUCLEOTIDE SEQUENCE</scope>
</reference>
<keyword evidence="8" id="KW-0175">Coiled coil</keyword>